<name>A0A835L3L0_SPOEX</name>
<dbReference type="Gene3D" id="1.10.238.10">
    <property type="entry name" value="EF-hand"/>
    <property type="match status" value="1"/>
</dbReference>
<dbReference type="GO" id="GO:0015631">
    <property type="term" value="F:tubulin binding"/>
    <property type="evidence" value="ECO:0007669"/>
    <property type="project" value="InterPro"/>
</dbReference>
<dbReference type="SUPFAM" id="SSF47473">
    <property type="entry name" value="EF-hand"/>
    <property type="match status" value="1"/>
</dbReference>
<evidence type="ECO:0000313" key="2">
    <source>
        <dbReference type="EMBL" id="KAF9407588.1"/>
    </source>
</evidence>
<dbReference type="InterPro" id="IPR008907">
    <property type="entry name" value="TPP/p25"/>
</dbReference>
<accession>A0A835L3L0</accession>
<dbReference type="GO" id="GO:0046785">
    <property type="term" value="P:microtubule polymerization"/>
    <property type="evidence" value="ECO:0007669"/>
    <property type="project" value="InterPro"/>
</dbReference>
<protein>
    <submittedName>
        <fullName evidence="2">Uncharacterized protein</fullName>
    </submittedName>
</protein>
<comment type="similarity">
    <text evidence="1">Belongs to the TPPP family.</text>
</comment>
<organism evidence="2 3">
    <name type="scientific">Spodoptera exigua</name>
    <name type="common">Beet armyworm</name>
    <name type="synonym">Noctua fulgens</name>
    <dbReference type="NCBI Taxonomy" id="7107"/>
    <lineage>
        <taxon>Eukaryota</taxon>
        <taxon>Metazoa</taxon>
        <taxon>Ecdysozoa</taxon>
        <taxon>Arthropoda</taxon>
        <taxon>Hexapoda</taxon>
        <taxon>Insecta</taxon>
        <taxon>Pterygota</taxon>
        <taxon>Neoptera</taxon>
        <taxon>Endopterygota</taxon>
        <taxon>Lepidoptera</taxon>
        <taxon>Glossata</taxon>
        <taxon>Ditrysia</taxon>
        <taxon>Noctuoidea</taxon>
        <taxon>Noctuidae</taxon>
        <taxon>Amphipyrinae</taxon>
        <taxon>Spodoptera</taxon>
    </lineage>
</organism>
<dbReference type="AlphaFoldDB" id="A0A835L3L0"/>
<evidence type="ECO:0000313" key="3">
    <source>
        <dbReference type="Proteomes" id="UP000648187"/>
    </source>
</evidence>
<reference evidence="2" key="1">
    <citation type="submission" date="2020-08" db="EMBL/GenBank/DDBJ databases">
        <title>Spodoptera exigua strain:BAW_Kor-Di-RS1 Genome sequencing and assembly.</title>
        <authorList>
            <person name="Kim J."/>
            <person name="Nam H.Y."/>
            <person name="Kwon M."/>
            <person name="Choi J.H."/>
            <person name="Cho S.R."/>
            <person name="Kim G.-H."/>
        </authorList>
    </citation>
    <scope>NUCLEOTIDE SEQUENCE</scope>
    <source>
        <strain evidence="2">BAW_Kor-Di-RS1</strain>
        <tissue evidence="2">Whole-body</tissue>
    </source>
</reference>
<dbReference type="InterPro" id="IPR011992">
    <property type="entry name" value="EF-hand-dom_pair"/>
</dbReference>
<dbReference type="Proteomes" id="UP000648187">
    <property type="component" value="Unassembled WGS sequence"/>
</dbReference>
<proteinExistence type="inferred from homology"/>
<evidence type="ECO:0000256" key="1">
    <source>
        <dbReference type="ARBA" id="ARBA00010994"/>
    </source>
</evidence>
<dbReference type="EMBL" id="JACKWZ010000455">
    <property type="protein sequence ID" value="KAF9407588.1"/>
    <property type="molecule type" value="Genomic_DNA"/>
</dbReference>
<keyword evidence="3" id="KW-1185">Reference proteome</keyword>
<dbReference type="Pfam" id="PF05517">
    <property type="entry name" value="p25-alpha"/>
    <property type="match status" value="1"/>
</dbReference>
<gene>
    <name evidence="2" type="ORF">HW555_012436</name>
</gene>
<sequence>MDDVFKDLEKKGKTDVDNLMKWIKDSKLIDATKEQEVKLKEMFKDVSSIQRVELEKFKEIIEKLALEQKKSVEQLSKQLAAEAPRFLDAAKAGVQAFREALEKK</sequence>
<comment type="caution">
    <text evidence="2">The sequence shown here is derived from an EMBL/GenBank/DDBJ whole genome shotgun (WGS) entry which is preliminary data.</text>
</comment>